<gene>
    <name evidence="2" type="ORF">ACFQHR_10425</name>
</gene>
<comment type="caution">
    <text evidence="2">The sequence shown here is derived from an EMBL/GenBank/DDBJ whole genome shotgun (WGS) entry which is preliminary data.</text>
</comment>
<organism evidence="2 3">
    <name type="scientific">Rufibacter roseus</name>
    <dbReference type="NCBI Taxonomy" id="1567108"/>
    <lineage>
        <taxon>Bacteria</taxon>
        <taxon>Pseudomonadati</taxon>
        <taxon>Bacteroidota</taxon>
        <taxon>Cytophagia</taxon>
        <taxon>Cytophagales</taxon>
        <taxon>Hymenobacteraceae</taxon>
        <taxon>Rufibacter</taxon>
    </lineage>
</organism>
<reference evidence="3" key="1">
    <citation type="journal article" date="2019" name="Int. J. Syst. Evol. Microbiol.">
        <title>The Global Catalogue of Microorganisms (GCM) 10K type strain sequencing project: providing services to taxonomists for standard genome sequencing and annotation.</title>
        <authorList>
            <consortium name="The Broad Institute Genomics Platform"/>
            <consortium name="The Broad Institute Genome Sequencing Center for Infectious Disease"/>
            <person name="Wu L."/>
            <person name="Ma J."/>
        </authorList>
    </citation>
    <scope>NUCLEOTIDE SEQUENCE [LARGE SCALE GENOMIC DNA]</scope>
    <source>
        <strain evidence="3">CGMCC 4.7393</strain>
    </source>
</reference>
<name>A0ABW2DJH8_9BACT</name>
<proteinExistence type="predicted"/>
<keyword evidence="1" id="KW-1133">Transmembrane helix</keyword>
<dbReference type="Proteomes" id="UP001596405">
    <property type="component" value="Unassembled WGS sequence"/>
</dbReference>
<dbReference type="EMBL" id="JBHSYQ010000004">
    <property type="protein sequence ID" value="MFC6998042.1"/>
    <property type="molecule type" value="Genomic_DNA"/>
</dbReference>
<evidence type="ECO:0008006" key="4">
    <source>
        <dbReference type="Google" id="ProtNLM"/>
    </source>
</evidence>
<keyword evidence="1" id="KW-0812">Transmembrane</keyword>
<keyword evidence="1" id="KW-0472">Membrane</keyword>
<evidence type="ECO:0000313" key="2">
    <source>
        <dbReference type="EMBL" id="MFC6998042.1"/>
    </source>
</evidence>
<dbReference type="RefSeq" id="WP_153042191.1">
    <property type="nucleotide sequence ID" value="NZ_JBHSYQ010000004.1"/>
</dbReference>
<protein>
    <recommendedName>
        <fullName evidence="4">YiaAB two helix domain-containing protein</fullName>
    </recommendedName>
</protein>
<accession>A0ABW2DJH8</accession>
<feature type="transmembrane region" description="Helical" evidence="1">
    <location>
        <begin position="36"/>
        <end position="55"/>
    </location>
</feature>
<keyword evidence="3" id="KW-1185">Reference proteome</keyword>
<feature type="transmembrane region" description="Helical" evidence="1">
    <location>
        <begin position="12"/>
        <end position="30"/>
    </location>
</feature>
<sequence length="60" mass="6726">MEIKGYSLAKKLNWISLALTSITIGVQYFQSGEVDVKLIFAGAFFCASMGLIAWCERNYQ</sequence>
<evidence type="ECO:0000313" key="3">
    <source>
        <dbReference type="Proteomes" id="UP001596405"/>
    </source>
</evidence>
<evidence type="ECO:0000256" key="1">
    <source>
        <dbReference type="SAM" id="Phobius"/>
    </source>
</evidence>